<accession>A0A090WGD6</accession>
<dbReference type="Proteomes" id="UP000029647">
    <property type="component" value="Unassembled WGS sequence"/>
</dbReference>
<gene>
    <name evidence="2" type="ORF">JCM19275_2138</name>
</gene>
<sequence>MKNFLKTALFTIASVLLFNATQAQVAPFEITLEPITIP</sequence>
<reference evidence="2 3" key="1">
    <citation type="journal article" date="2014" name="Genome Announc.">
        <title>Draft Genome Sequences of Marine Flavobacterium Nonlabens Strains NR17, NR24, NR27, NR32, NR33, and Ara13.</title>
        <authorList>
            <person name="Nakanishi M."/>
            <person name="Meirelles P."/>
            <person name="Suzuki R."/>
            <person name="Takatani N."/>
            <person name="Mino S."/>
            <person name="Suda W."/>
            <person name="Oshima K."/>
            <person name="Hattori M."/>
            <person name="Ohkuma M."/>
            <person name="Hosokawa M."/>
            <person name="Miyashita K."/>
            <person name="Thompson F.L."/>
            <person name="Niwa A."/>
            <person name="Sawabe T."/>
            <person name="Sawabe T."/>
        </authorList>
    </citation>
    <scope>NUCLEOTIDE SEQUENCE [LARGE SCALE GENOMIC DNA]</scope>
    <source>
        <strain evidence="3">JCM19275</strain>
    </source>
</reference>
<name>A0A090WGD6_NONUL</name>
<dbReference type="AlphaFoldDB" id="A0A090WGD6"/>
<organism evidence="2 3">
    <name type="scientific">Nonlabens ulvanivorans</name>
    <name type="common">Persicivirga ulvanivorans</name>
    <dbReference type="NCBI Taxonomy" id="906888"/>
    <lineage>
        <taxon>Bacteria</taxon>
        <taxon>Pseudomonadati</taxon>
        <taxon>Bacteroidota</taxon>
        <taxon>Flavobacteriia</taxon>
        <taxon>Flavobacteriales</taxon>
        <taxon>Flavobacteriaceae</taxon>
        <taxon>Nonlabens</taxon>
    </lineage>
</organism>
<protein>
    <submittedName>
        <fullName evidence="2">Uncharacterized protein</fullName>
    </submittedName>
</protein>
<evidence type="ECO:0000313" key="2">
    <source>
        <dbReference type="EMBL" id="GAL76006.1"/>
    </source>
</evidence>
<proteinExistence type="predicted"/>
<feature type="chain" id="PRO_5001866033" evidence="1">
    <location>
        <begin position="26"/>
        <end position="38"/>
    </location>
</feature>
<comment type="caution">
    <text evidence="2">The sequence shown here is derived from an EMBL/GenBank/DDBJ whole genome shotgun (WGS) entry which is preliminary data.</text>
</comment>
<evidence type="ECO:0000256" key="1">
    <source>
        <dbReference type="SAM" id="SignalP"/>
    </source>
</evidence>
<evidence type="ECO:0000313" key="3">
    <source>
        <dbReference type="Proteomes" id="UP000029647"/>
    </source>
</evidence>
<keyword evidence="1" id="KW-0732">Signal</keyword>
<feature type="signal peptide" evidence="1">
    <location>
        <begin position="1"/>
        <end position="25"/>
    </location>
</feature>
<dbReference type="EMBL" id="BBNT01000008">
    <property type="protein sequence ID" value="GAL76006.1"/>
    <property type="molecule type" value="Genomic_DNA"/>
</dbReference>